<evidence type="ECO:0000313" key="2">
    <source>
        <dbReference type="EMBL" id="CAF1319463.1"/>
    </source>
</evidence>
<dbReference type="EMBL" id="CAJNOJ010000233">
    <property type="protein sequence ID" value="CAF1319463.1"/>
    <property type="molecule type" value="Genomic_DNA"/>
</dbReference>
<reference evidence="2" key="1">
    <citation type="submission" date="2021-02" db="EMBL/GenBank/DDBJ databases">
        <authorList>
            <person name="Nowell W R."/>
        </authorList>
    </citation>
    <scope>NUCLEOTIDE SEQUENCE</scope>
</reference>
<accession>A0A815F6G0</accession>
<organism evidence="2 4">
    <name type="scientific">Adineta ricciae</name>
    <name type="common">Rotifer</name>
    <dbReference type="NCBI Taxonomy" id="249248"/>
    <lineage>
        <taxon>Eukaryota</taxon>
        <taxon>Metazoa</taxon>
        <taxon>Spiralia</taxon>
        <taxon>Gnathifera</taxon>
        <taxon>Rotifera</taxon>
        <taxon>Eurotatoria</taxon>
        <taxon>Bdelloidea</taxon>
        <taxon>Adinetida</taxon>
        <taxon>Adinetidae</taxon>
        <taxon>Adineta</taxon>
    </lineage>
</organism>
<dbReference type="Proteomes" id="UP000663828">
    <property type="component" value="Unassembled WGS sequence"/>
</dbReference>
<evidence type="ECO:0000313" key="3">
    <source>
        <dbReference type="Proteomes" id="UP000663828"/>
    </source>
</evidence>
<dbReference type="AlphaFoldDB" id="A0A815F6G0"/>
<proteinExistence type="predicted"/>
<name>A0A815F6G0_ADIRI</name>
<gene>
    <name evidence="2" type="ORF">EDS130_LOCUS31583</name>
    <name evidence="1" type="ORF">XAT740_LOCUS15947</name>
</gene>
<dbReference type="Proteomes" id="UP000663852">
    <property type="component" value="Unassembled WGS sequence"/>
</dbReference>
<protein>
    <submittedName>
        <fullName evidence="2">Uncharacterized protein</fullName>
    </submittedName>
</protein>
<evidence type="ECO:0000313" key="4">
    <source>
        <dbReference type="Proteomes" id="UP000663852"/>
    </source>
</evidence>
<dbReference type="EMBL" id="CAJNOR010001002">
    <property type="protein sequence ID" value="CAF1054437.1"/>
    <property type="molecule type" value="Genomic_DNA"/>
</dbReference>
<evidence type="ECO:0000313" key="1">
    <source>
        <dbReference type="EMBL" id="CAF1054437.1"/>
    </source>
</evidence>
<sequence length="132" mass="14508">MSRNEGNLGAIQSYDSEILTAGTMQKKAINSGAAGNFLSKSWNSSSNNQTRPTACTIVDSDFQKKQVQDFITRLYSVVLIIKPVSYSYTIDDYIKSNLGKAAALDEHVSADFVATLKNFYTNNNNAPRNANQ</sequence>
<comment type="caution">
    <text evidence="2">The sequence shown here is derived from an EMBL/GenBank/DDBJ whole genome shotgun (WGS) entry which is preliminary data.</text>
</comment>
<keyword evidence="3" id="KW-1185">Reference proteome</keyword>